<keyword evidence="2" id="KW-1185">Reference proteome</keyword>
<evidence type="ECO:0008006" key="3">
    <source>
        <dbReference type="Google" id="ProtNLM"/>
    </source>
</evidence>
<organism evidence="1 2">
    <name type="scientific">Blepharisma stoltei</name>
    <dbReference type="NCBI Taxonomy" id="1481888"/>
    <lineage>
        <taxon>Eukaryota</taxon>
        <taxon>Sar</taxon>
        <taxon>Alveolata</taxon>
        <taxon>Ciliophora</taxon>
        <taxon>Postciliodesmatophora</taxon>
        <taxon>Heterotrichea</taxon>
        <taxon>Heterotrichida</taxon>
        <taxon>Blepharismidae</taxon>
        <taxon>Blepharisma</taxon>
    </lineage>
</organism>
<proteinExistence type="predicted"/>
<dbReference type="SUPFAM" id="SSF81383">
    <property type="entry name" value="F-box domain"/>
    <property type="match status" value="1"/>
</dbReference>
<gene>
    <name evidence="1" type="ORF">BSTOLATCC_MIC8517</name>
</gene>
<accession>A0AAU9IPY5</accession>
<protein>
    <recommendedName>
        <fullName evidence="3">F-box domain-containing protein</fullName>
    </recommendedName>
</protein>
<dbReference type="AlphaFoldDB" id="A0AAU9IPY5"/>
<evidence type="ECO:0000313" key="2">
    <source>
        <dbReference type="Proteomes" id="UP001162131"/>
    </source>
</evidence>
<dbReference type="SUPFAM" id="SSF50978">
    <property type="entry name" value="WD40 repeat-like"/>
    <property type="match status" value="1"/>
</dbReference>
<comment type="caution">
    <text evidence="1">The sequence shown here is derived from an EMBL/GenBank/DDBJ whole genome shotgun (WGS) entry which is preliminary data.</text>
</comment>
<dbReference type="InterPro" id="IPR036047">
    <property type="entry name" value="F-box-like_dom_sf"/>
</dbReference>
<dbReference type="Proteomes" id="UP001162131">
    <property type="component" value="Unassembled WGS sequence"/>
</dbReference>
<name>A0AAU9IPY5_9CILI</name>
<dbReference type="EMBL" id="CAJZBQ010000010">
    <property type="protein sequence ID" value="CAG9313244.1"/>
    <property type="molecule type" value="Genomic_DNA"/>
</dbReference>
<reference evidence="1" key="1">
    <citation type="submission" date="2021-09" db="EMBL/GenBank/DDBJ databases">
        <authorList>
            <consortium name="AG Swart"/>
            <person name="Singh M."/>
            <person name="Singh A."/>
            <person name="Seah K."/>
            <person name="Emmerich C."/>
        </authorList>
    </citation>
    <scope>NUCLEOTIDE SEQUENCE</scope>
    <source>
        <strain evidence="1">ATCC30299</strain>
    </source>
</reference>
<dbReference type="InterPro" id="IPR036322">
    <property type="entry name" value="WD40_repeat_dom_sf"/>
</dbReference>
<sequence length="489" mass="56886">MESKKPNFNLLVRYQNNKDNKCSIFLLGANMIREIISFLTFQEYLNFTMTCKKFWKYVYDPHVSIHDKHHQLDKVNTLFNGDDVGTSLIESILEANLSTGKLPSVALKWSKCPSIIFHYLSYKQEHLFFGYEDNNILVFSISSFRNDFTRKETWICQDRIIAAAGHKNRIVCSSGGNLELFSYGPDPSLEYFPDINCSRLTKQDDRKKPILKIEYFNNGQHIICLKKYEAVLFNRQLEKLRAMKFEESKTMISHSYLKSDNYLNLHIPNPAANAFFIHYENIIKFYNANQSIPANEIQITTKVTCLKSTKYETPDGYQHSVVLFLDGNNQLYKNKTKLNVFCHNGFAVIKEYIIFQDGRSNNFVIFNIATSTYHSVEDQWSFRCLNFQYFIDVSPFKIMYISKSERASDKLIKVHLQRYSDSQPIILNTPFGRLLNCTYSHPFLVLAGIRYSAYGIMTVNIYSAIPATAYYQTINSFLPPKLSRPKEDD</sequence>
<evidence type="ECO:0000313" key="1">
    <source>
        <dbReference type="EMBL" id="CAG9313244.1"/>
    </source>
</evidence>